<accession>A0A7J7K4N7</accession>
<organism evidence="1 2">
    <name type="scientific">Bugula neritina</name>
    <name type="common">Brown bryozoan</name>
    <name type="synonym">Sertularia neritina</name>
    <dbReference type="NCBI Taxonomy" id="10212"/>
    <lineage>
        <taxon>Eukaryota</taxon>
        <taxon>Metazoa</taxon>
        <taxon>Spiralia</taxon>
        <taxon>Lophotrochozoa</taxon>
        <taxon>Bryozoa</taxon>
        <taxon>Gymnolaemata</taxon>
        <taxon>Cheilostomatida</taxon>
        <taxon>Flustrina</taxon>
        <taxon>Buguloidea</taxon>
        <taxon>Bugulidae</taxon>
        <taxon>Bugula</taxon>
    </lineage>
</organism>
<dbReference type="Gene3D" id="3.80.10.10">
    <property type="entry name" value="Ribonuclease Inhibitor"/>
    <property type="match status" value="1"/>
</dbReference>
<dbReference type="SMART" id="SM00368">
    <property type="entry name" value="LRR_RI"/>
    <property type="match status" value="1"/>
</dbReference>
<comment type="caution">
    <text evidence="1">The sequence shown here is derived from an EMBL/GenBank/DDBJ whole genome shotgun (WGS) entry which is preliminary data.</text>
</comment>
<keyword evidence="2" id="KW-1185">Reference proteome</keyword>
<reference evidence="1" key="1">
    <citation type="submission" date="2020-06" db="EMBL/GenBank/DDBJ databases">
        <title>Draft genome of Bugula neritina, a colonial animal packing powerful symbionts and potential medicines.</title>
        <authorList>
            <person name="Rayko M."/>
        </authorList>
    </citation>
    <scope>NUCLEOTIDE SEQUENCE [LARGE SCALE GENOMIC DNA]</scope>
    <source>
        <strain evidence="1">Kwan_BN1</strain>
    </source>
</reference>
<dbReference type="InterPro" id="IPR001611">
    <property type="entry name" value="Leu-rich_rpt"/>
</dbReference>
<dbReference type="EMBL" id="VXIV02001285">
    <property type="protein sequence ID" value="KAF6033602.1"/>
    <property type="molecule type" value="Genomic_DNA"/>
</dbReference>
<sequence>MLYWFHKKIQITIHFFGSEPKSSMHLALPGNVHLKENKQKVTDADVEVVVSLLKGNTYITSLDLRYNRITDSGAKLLAQAIKVG</sequence>
<dbReference type="AlphaFoldDB" id="A0A7J7K4N7"/>
<dbReference type="Proteomes" id="UP000593567">
    <property type="component" value="Unassembled WGS sequence"/>
</dbReference>
<protein>
    <submittedName>
        <fullName evidence="1">LRRC34</fullName>
    </submittedName>
</protein>
<dbReference type="Pfam" id="PF13516">
    <property type="entry name" value="LRR_6"/>
    <property type="match status" value="1"/>
</dbReference>
<dbReference type="OrthoDB" id="120976at2759"/>
<name>A0A7J7K4N7_BUGNE</name>
<dbReference type="InterPro" id="IPR032675">
    <property type="entry name" value="LRR_dom_sf"/>
</dbReference>
<dbReference type="SUPFAM" id="SSF52047">
    <property type="entry name" value="RNI-like"/>
    <property type="match status" value="1"/>
</dbReference>
<evidence type="ECO:0000313" key="1">
    <source>
        <dbReference type="EMBL" id="KAF6033602.1"/>
    </source>
</evidence>
<evidence type="ECO:0000313" key="2">
    <source>
        <dbReference type="Proteomes" id="UP000593567"/>
    </source>
</evidence>
<proteinExistence type="predicted"/>
<gene>
    <name evidence="1" type="ORF">EB796_008090</name>
</gene>